<dbReference type="OrthoDB" id="3004402at2759"/>
<keyword evidence="3" id="KW-1185">Reference proteome</keyword>
<reference evidence="2" key="2">
    <citation type="journal article" date="2023" name="IMA Fungus">
        <title>Comparative genomic study of the Penicillium genus elucidates a diverse pangenome and 15 lateral gene transfer events.</title>
        <authorList>
            <person name="Petersen C."/>
            <person name="Sorensen T."/>
            <person name="Nielsen M.R."/>
            <person name="Sondergaard T.E."/>
            <person name="Sorensen J.L."/>
            <person name="Fitzpatrick D.A."/>
            <person name="Frisvad J.C."/>
            <person name="Nielsen K.L."/>
        </authorList>
    </citation>
    <scope>NUCLEOTIDE SEQUENCE</scope>
    <source>
        <strain evidence="2">IBT 3081</strain>
    </source>
</reference>
<dbReference type="Proteomes" id="UP001147752">
    <property type="component" value="Unassembled WGS sequence"/>
</dbReference>
<dbReference type="InterPro" id="IPR008949">
    <property type="entry name" value="Isoprenoid_synthase_dom_sf"/>
</dbReference>
<dbReference type="RefSeq" id="XP_056585088.1">
    <property type="nucleotide sequence ID" value="XM_056720953.1"/>
</dbReference>
<evidence type="ECO:0000256" key="1">
    <source>
        <dbReference type="SAM" id="MobiDB-lite"/>
    </source>
</evidence>
<dbReference type="GeneID" id="81460136"/>
<evidence type="ECO:0000313" key="2">
    <source>
        <dbReference type="EMBL" id="KAJ5385312.1"/>
    </source>
</evidence>
<name>A0A9W9SVU2_9EURO</name>
<sequence>MSNETSSQPDFLRPVEHENNPGLTEDTFTDLPTYDFLLTGITREGHQKNNSVTFDPVGLQLPWPSSFPAARQCKYWLEAETEYVVETQRSGSCESTITEVIVRCWPEILANPQAFYAHSGDWCVKLALEILAANAQGPDLIRAFLSWMNFTKLQAREGFISLREYLDYRAGNIGQDYIFSCTRFSENIQLSNIEQNALEDLIKLSTDHIIFVNDYFSYEREIQESRRHCSPCLNAIKYIEDTLSIETSLAKNVALHLLQALESQICEEFEKLQDSGALNLSQVSLA</sequence>
<reference evidence="2" key="1">
    <citation type="submission" date="2022-12" db="EMBL/GenBank/DDBJ databases">
        <authorList>
            <person name="Petersen C."/>
        </authorList>
    </citation>
    <scope>NUCLEOTIDE SEQUENCE</scope>
    <source>
        <strain evidence="2">IBT 3081</strain>
    </source>
</reference>
<feature type="region of interest" description="Disordered" evidence="1">
    <location>
        <begin position="1"/>
        <end position="24"/>
    </location>
</feature>
<comment type="caution">
    <text evidence="2">The sequence shown here is derived from an EMBL/GenBank/DDBJ whole genome shotgun (WGS) entry which is preliminary data.</text>
</comment>
<dbReference type="EMBL" id="JAPZBT010000001">
    <property type="protein sequence ID" value="KAJ5385312.1"/>
    <property type="molecule type" value="Genomic_DNA"/>
</dbReference>
<dbReference type="AlphaFoldDB" id="A0A9W9SVU2"/>
<dbReference type="Gene3D" id="1.10.600.10">
    <property type="entry name" value="Farnesyl Diphosphate Synthase"/>
    <property type="match status" value="1"/>
</dbReference>
<protein>
    <submittedName>
        <fullName evidence="2">Terpenoid synthase</fullName>
    </submittedName>
</protein>
<evidence type="ECO:0000313" key="3">
    <source>
        <dbReference type="Proteomes" id="UP001147752"/>
    </source>
</evidence>
<dbReference type="SUPFAM" id="SSF48576">
    <property type="entry name" value="Terpenoid synthases"/>
    <property type="match status" value="1"/>
</dbReference>
<organism evidence="2 3">
    <name type="scientific">Penicillium concentricum</name>
    <dbReference type="NCBI Taxonomy" id="293559"/>
    <lineage>
        <taxon>Eukaryota</taxon>
        <taxon>Fungi</taxon>
        <taxon>Dikarya</taxon>
        <taxon>Ascomycota</taxon>
        <taxon>Pezizomycotina</taxon>
        <taxon>Eurotiomycetes</taxon>
        <taxon>Eurotiomycetidae</taxon>
        <taxon>Eurotiales</taxon>
        <taxon>Aspergillaceae</taxon>
        <taxon>Penicillium</taxon>
    </lineage>
</organism>
<dbReference type="Pfam" id="PF19086">
    <property type="entry name" value="Terpene_syn_C_2"/>
    <property type="match status" value="1"/>
</dbReference>
<gene>
    <name evidence="2" type="ORF">N7517_003223</name>
</gene>
<proteinExistence type="predicted"/>
<accession>A0A9W9SVU2</accession>